<dbReference type="InterPro" id="IPR039537">
    <property type="entry name" value="Retrotran_Ty1/copia-like"/>
</dbReference>
<dbReference type="GO" id="GO:0005634">
    <property type="term" value="C:nucleus"/>
    <property type="evidence" value="ECO:0007669"/>
    <property type="project" value="UniProtKB-ARBA"/>
</dbReference>
<dbReference type="InterPro" id="IPR057670">
    <property type="entry name" value="SH3_retrovirus"/>
</dbReference>
<evidence type="ECO:0000256" key="5">
    <source>
        <dbReference type="ARBA" id="ARBA00022759"/>
    </source>
</evidence>
<dbReference type="OrthoDB" id="3243429at2759"/>
<evidence type="ECO:0000256" key="4">
    <source>
        <dbReference type="ARBA" id="ARBA00022723"/>
    </source>
</evidence>
<dbReference type="PROSITE" id="PS50994">
    <property type="entry name" value="INTEGRASE"/>
    <property type="match status" value="1"/>
</dbReference>
<dbReference type="InterPro" id="IPR036397">
    <property type="entry name" value="RNaseH_sf"/>
</dbReference>
<name>A0A9Q3H603_9BASI</name>
<evidence type="ECO:0000256" key="11">
    <source>
        <dbReference type="ARBA" id="ARBA00022932"/>
    </source>
</evidence>
<dbReference type="GO" id="GO:0003723">
    <property type="term" value="F:RNA binding"/>
    <property type="evidence" value="ECO:0007669"/>
    <property type="project" value="UniProtKB-KW"/>
</dbReference>
<keyword evidence="17" id="KW-1185">Reference proteome</keyword>
<evidence type="ECO:0000256" key="14">
    <source>
        <dbReference type="ARBA" id="ARBA00049244"/>
    </source>
</evidence>
<keyword evidence="4" id="KW-0479">Metal-binding</keyword>
<evidence type="ECO:0000256" key="1">
    <source>
        <dbReference type="ARBA" id="ARBA00022578"/>
    </source>
</evidence>
<organism evidence="16 17">
    <name type="scientific">Austropuccinia psidii MF-1</name>
    <dbReference type="NCBI Taxonomy" id="1389203"/>
    <lineage>
        <taxon>Eukaryota</taxon>
        <taxon>Fungi</taxon>
        <taxon>Dikarya</taxon>
        <taxon>Basidiomycota</taxon>
        <taxon>Pucciniomycotina</taxon>
        <taxon>Pucciniomycetes</taxon>
        <taxon>Pucciniales</taxon>
        <taxon>Sphaerophragmiaceae</taxon>
        <taxon>Austropuccinia</taxon>
    </lineage>
</organism>
<comment type="catalytic activity">
    <reaction evidence="14">
        <text>DNA(n) + a 2'-deoxyribonucleoside 5'-triphosphate = DNA(n+1) + diphosphate</text>
        <dbReference type="Rhea" id="RHEA:22508"/>
        <dbReference type="Rhea" id="RHEA-COMP:17339"/>
        <dbReference type="Rhea" id="RHEA-COMP:17340"/>
        <dbReference type="ChEBI" id="CHEBI:33019"/>
        <dbReference type="ChEBI" id="CHEBI:61560"/>
        <dbReference type="ChEBI" id="CHEBI:173112"/>
        <dbReference type="EC" id="2.7.7.7"/>
    </reaction>
</comment>
<evidence type="ECO:0000256" key="3">
    <source>
        <dbReference type="ARBA" id="ARBA00022722"/>
    </source>
</evidence>
<evidence type="ECO:0000256" key="13">
    <source>
        <dbReference type="ARBA" id="ARBA00048173"/>
    </source>
</evidence>
<dbReference type="Pfam" id="PF25597">
    <property type="entry name" value="SH3_retrovirus"/>
    <property type="match status" value="1"/>
</dbReference>
<dbReference type="GO" id="GO:0003887">
    <property type="term" value="F:DNA-directed DNA polymerase activity"/>
    <property type="evidence" value="ECO:0007669"/>
    <property type="project" value="UniProtKB-KW"/>
</dbReference>
<keyword evidence="3" id="KW-0540">Nuclease</keyword>
<keyword evidence="5" id="KW-0255">Endonuclease</keyword>
<dbReference type="Proteomes" id="UP000765509">
    <property type="component" value="Unassembled WGS sequence"/>
</dbReference>
<dbReference type="PANTHER" id="PTHR42648:SF11">
    <property type="entry name" value="TRANSPOSON TY4-P GAG-POL POLYPROTEIN"/>
    <property type="match status" value="1"/>
</dbReference>
<evidence type="ECO:0000313" key="17">
    <source>
        <dbReference type="Proteomes" id="UP000765509"/>
    </source>
</evidence>
<gene>
    <name evidence="16" type="ORF">O181_032147</name>
</gene>
<protein>
    <recommendedName>
        <fullName evidence="15">Integrase catalytic domain-containing protein</fullName>
    </recommendedName>
</protein>
<dbReference type="GO" id="GO:0015074">
    <property type="term" value="P:DNA integration"/>
    <property type="evidence" value="ECO:0007669"/>
    <property type="project" value="UniProtKB-KW"/>
</dbReference>
<evidence type="ECO:0000256" key="8">
    <source>
        <dbReference type="ARBA" id="ARBA00022884"/>
    </source>
</evidence>
<evidence type="ECO:0000256" key="10">
    <source>
        <dbReference type="ARBA" id="ARBA00022918"/>
    </source>
</evidence>
<comment type="catalytic activity">
    <reaction evidence="13">
        <text>DNA(n) + a 2'-deoxyribonucleoside 5'-triphosphate = DNA(n+1) + diphosphate</text>
        <dbReference type="Rhea" id="RHEA:22508"/>
        <dbReference type="Rhea" id="RHEA-COMP:17339"/>
        <dbReference type="Rhea" id="RHEA-COMP:17340"/>
        <dbReference type="ChEBI" id="CHEBI:33019"/>
        <dbReference type="ChEBI" id="CHEBI:61560"/>
        <dbReference type="ChEBI" id="CHEBI:173112"/>
        <dbReference type="EC" id="2.7.7.49"/>
    </reaction>
</comment>
<keyword evidence="7" id="KW-0460">Magnesium</keyword>
<accession>A0A9Q3H603</accession>
<keyword evidence="10" id="KW-0695">RNA-directed DNA polymerase</keyword>
<keyword evidence="11" id="KW-0808">Transferase</keyword>
<keyword evidence="6" id="KW-0378">Hydrolase</keyword>
<dbReference type="GO" id="GO:0004519">
    <property type="term" value="F:endonuclease activity"/>
    <property type="evidence" value="ECO:0007669"/>
    <property type="project" value="UniProtKB-KW"/>
</dbReference>
<keyword evidence="12" id="KW-0233">DNA recombination</keyword>
<keyword evidence="9" id="KW-0229">DNA integration</keyword>
<dbReference type="Gene3D" id="3.30.420.10">
    <property type="entry name" value="Ribonuclease H-like superfamily/Ribonuclease H"/>
    <property type="match status" value="1"/>
</dbReference>
<dbReference type="InterPro" id="IPR012337">
    <property type="entry name" value="RNaseH-like_sf"/>
</dbReference>
<dbReference type="AlphaFoldDB" id="A0A9Q3H603"/>
<dbReference type="GO" id="GO:0016787">
    <property type="term" value="F:hydrolase activity"/>
    <property type="evidence" value="ECO:0007669"/>
    <property type="project" value="UniProtKB-KW"/>
</dbReference>
<keyword evidence="11" id="KW-0239">DNA-directed DNA polymerase</keyword>
<dbReference type="GO" id="GO:0046872">
    <property type="term" value="F:metal ion binding"/>
    <property type="evidence" value="ECO:0007669"/>
    <property type="project" value="UniProtKB-KW"/>
</dbReference>
<reference evidence="16" key="1">
    <citation type="submission" date="2021-03" db="EMBL/GenBank/DDBJ databases">
        <title>Draft genome sequence of rust myrtle Austropuccinia psidii MF-1, a brazilian biotype.</title>
        <authorList>
            <person name="Quecine M.C."/>
            <person name="Pachon D.M.R."/>
            <person name="Bonatelli M.L."/>
            <person name="Correr F.H."/>
            <person name="Franceschini L.M."/>
            <person name="Leite T.F."/>
            <person name="Margarido G.R.A."/>
            <person name="Almeida C.A."/>
            <person name="Ferrarezi J.A."/>
            <person name="Labate C.A."/>
        </authorList>
    </citation>
    <scope>NUCLEOTIDE SEQUENCE</scope>
    <source>
        <strain evidence="16">MF-1</strain>
    </source>
</reference>
<feature type="domain" description="Integrase catalytic" evidence="15">
    <location>
        <begin position="1"/>
        <end position="87"/>
    </location>
</feature>
<dbReference type="InterPro" id="IPR001584">
    <property type="entry name" value="Integrase_cat-core"/>
</dbReference>
<evidence type="ECO:0000256" key="9">
    <source>
        <dbReference type="ARBA" id="ARBA00022908"/>
    </source>
</evidence>
<evidence type="ECO:0000256" key="2">
    <source>
        <dbReference type="ARBA" id="ARBA00022695"/>
    </source>
</evidence>
<evidence type="ECO:0000259" key="15">
    <source>
        <dbReference type="PROSITE" id="PS50994"/>
    </source>
</evidence>
<dbReference type="EMBL" id="AVOT02011584">
    <property type="protein sequence ID" value="MBW0492432.1"/>
    <property type="molecule type" value="Genomic_DNA"/>
</dbReference>
<evidence type="ECO:0000256" key="6">
    <source>
        <dbReference type="ARBA" id="ARBA00022801"/>
    </source>
</evidence>
<dbReference type="PANTHER" id="PTHR42648">
    <property type="entry name" value="TRANSPOSASE, PUTATIVE-RELATED"/>
    <property type="match status" value="1"/>
</dbReference>
<keyword evidence="1" id="KW-0815">Transposition</keyword>
<dbReference type="GO" id="GO:0032196">
    <property type="term" value="P:transposition"/>
    <property type="evidence" value="ECO:0007669"/>
    <property type="project" value="UniProtKB-KW"/>
</dbReference>
<comment type="caution">
    <text evidence="16">The sequence shown here is derived from an EMBL/GenBank/DDBJ whole genome shotgun (WGS) entry which is preliminary data.</text>
</comment>
<dbReference type="GO" id="GO:0003964">
    <property type="term" value="F:RNA-directed DNA polymerase activity"/>
    <property type="evidence" value="ECO:0007669"/>
    <property type="project" value="UniProtKB-KW"/>
</dbReference>
<keyword evidence="8" id="KW-0694">RNA-binding</keyword>
<keyword evidence="2" id="KW-0548">Nucleotidyltransferase</keyword>
<dbReference type="SUPFAM" id="SSF53098">
    <property type="entry name" value="Ribonuclease H-like"/>
    <property type="match status" value="1"/>
</dbReference>
<proteinExistence type="predicted"/>
<evidence type="ECO:0000256" key="12">
    <source>
        <dbReference type="ARBA" id="ARBA00023172"/>
    </source>
</evidence>
<dbReference type="GO" id="GO:0006310">
    <property type="term" value="P:DNA recombination"/>
    <property type="evidence" value="ECO:0007669"/>
    <property type="project" value="UniProtKB-KW"/>
</dbReference>
<evidence type="ECO:0000256" key="7">
    <source>
        <dbReference type="ARBA" id="ARBA00022842"/>
    </source>
</evidence>
<sequence length="198" mass="22143">MNNQFTQLAESQGFIHVFSPAETPQHNGFAERSNWTTLEKAQCLLSSSNLSNWYWAEAINTSTFLCNIVPTPSRHNLCPYVLWRGLPTRIKLLQTFGCQAIIAVPKHHREWKLAPAAKEGILLGYENNNTSYQILCIRDKKVFVAKHITFHKDVFPSLNNPTCLTEPLLIPSPAPEEAVAVDEVNTVESVATGDIPSN</sequence>
<evidence type="ECO:0000313" key="16">
    <source>
        <dbReference type="EMBL" id="MBW0492432.1"/>
    </source>
</evidence>